<gene>
    <name evidence="1" type="ORF">GCM10010913_34520</name>
</gene>
<organism evidence="1 2">
    <name type="scientific">Paenibacillus aceti</name>
    <dbReference type="NCBI Taxonomy" id="1820010"/>
    <lineage>
        <taxon>Bacteria</taxon>
        <taxon>Bacillati</taxon>
        <taxon>Bacillota</taxon>
        <taxon>Bacilli</taxon>
        <taxon>Bacillales</taxon>
        <taxon>Paenibacillaceae</taxon>
        <taxon>Paenibacillus</taxon>
    </lineage>
</organism>
<keyword evidence="2" id="KW-1185">Reference proteome</keyword>
<accession>A0ABQ1W185</accession>
<comment type="caution">
    <text evidence="1">The sequence shown here is derived from an EMBL/GenBank/DDBJ whole genome shotgun (WGS) entry which is preliminary data.</text>
</comment>
<evidence type="ECO:0000313" key="2">
    <source>
        <dbReference type="Proteomes" id="UP000608420"/>
    </source>
</evidence>
<dbReference type="EMBL" id="BMIW01000028">
    <property type="protein sequence ID" value="GGG09772.1"/>
    <property type="molecule type" value="Genomic_DNA"/>
</dbReference>
<name>A0ABQ1W185_9BACL</name>
<dbReference type="Gene3D" id="3.30.450.20">
    <property type="entry name" value="PAS domain"/>
    <property type="match status" value="1"/>
</dbReference>
<reference evidence="2" key="1">
    <citation type="journal article" date="2019" name="Int. J. Syst. Evol. Microbiol.">
        <title>The Global Catalogue of Microorganisms (GCM) 10K type strain sequencing project: providing services to taxonomists for standard genome sequencing and annotation.</title>
        <authorList>
            <consortium name="The Broad Institute Genomics Platform"/>
            <consortium name="The Broad Institute Genome Sequencing Center for Infectious Disease"/>
            <person name="Wu L."/>
            <person name="Ma J."/>
        </authorList>
    </citation>
    <scope>NUCLEOTIDE SEQUENCE [LARGE SCALE GENOMIC DNA]</scope>
    <source>
        <strain evidence="2">CGMCC 1.15420</strain>
    </source>
</reference>
<dbReference type="Proteomes" id="UP000608420">
    <property type="component" value="Unassembled WGS sequence"/>
</dbReference>
<sequence>MLKDKFVLIRYFAVRNEEGVYMGTLEFTQNIAPIQDIMGQKRMMS</sequence>
<protein>
    <submittedName>
        <fullName evidence="1">Uncharacterized protein</fullName>
    </submittedName>
</protein>
<proteinExistence type="predicted"/>
<evidence type="ECO:0000313" key="1">
    <source>
        <dbReference type="EMBL" id="GGG09772.1"/>
    </source>
</evidence>